<accession>A0A401PCJ8</accession>
<reference evidence="1 2" key="1">
    <citation type="journal article" date="2018" name="Nat. Ecol. Evol.">
        <title>Shark genomes provide insights into elasmobranch evolution and the origin of vertebrates.</title>
        <authorList>
            <person name="Hara Y"/>
            <person name="Yamaguchi K"/>
            <person name="Onimaru K"/>
            <person name="Kadota M"/>
            <person name="Koyanagi M"/>
            <person name="Keeley SD"/>
            <person name="Tatsumi K"/>
            <person name="Tanaka K"/>
            <person name="Motone F"/>
            <person name="Kageyama Y"/>
            <person name="Nozu R"/>
            <person name="Adachi N"/>
            <person name="Nishimura O"/>
            <person name="Nakagawa R"/>
            <person name="Tanegashima C"/>
            <person name="Kiyatake I"/>
            <person name="Matsumoto R"/>
            <person name="Murakumo K"/>
            <person name="Nishida K"/>
            <person name="Terakita A"/>
            <person name="Kuratani S"/>
            <person name="Sato K"/>
            <person name="Hyodo S Kuraku.S."/>
        </authorList>
    </citation>
    <scope>NUCLEOTIDE SEQUENCE [LARGE SCALE GENOMIC DNA]</scope>
</reference>
<organism evidence="1 2">
    <name type="scientific">Scyliorhinus torazame</name>
    <name type="common">Cloudy catshark</name>
    <name type="synonym">Catulus torazame</name>
    <dbReference type="NCBI Taxonomy" id="75743"/>
    <lineage>
        <taxon>Eukaryota</taxon>
        <taxon>Metazoa</taxon>
        <taxon>Chordata</taxon>
        <taxon>Craniata</taxon>
        <taxon>Vertebrata</taxon>
        <taxon>Chondrichthyes</taxon>
        <taxon>Elasmobranchii</taxon>
        <taxon>Galeomorphii</taxon>
        <taxon>Galeoidea</taxon>
        <taxon>Carcharhiniformes</taxon>
        <taxon>Scyliorhinidae</taxon>
        <taxon>Scyliorhinus</taxon>
    </lineage>
</organism>
<name>A0A401PCJ8_SCYTO</name>
<gene>
    <name evidence="1" type="ORF">scyTo_0008689</name>
</gene>
<comment type="caution">
    <text evidence="1">The sequence shown here is derived from an EMBL/GenBank/DDBJ whole genome shotgun (WGS) entry which is preliminary data.</text>
</comment>
<evidence type="ECO:0000313" key="1">
    <source>
        <dbReference type="EMBL" id="GCB70841.1"/>
    </source>
</evidence>
<dbReference type="Proteomes" id="UP000288216">
    <property type="component" value="Unassembled WGS sequence"/>
</dbReference>
<dbReference type="AlphaFoldDB" id="A0A401PCJ8"/>
<protein>
    <submittedName>
        <fullName evidence="1">Uncharacterized protein</fullName>
    </submittedName>
</protein>
<proteinExistence type="predicted"/>
<keyword evidence="2" id="KW-1185">Reference proteome</keyword>
<evidence type="ECO:0000313" key="2">
    <source>
        <dbReference type="Proteomes" id="UP000288216"/>
    </source>
</evidence>
<sequence>MNIFSPALYFSWERHLQIRLQLRLCVPARVGGATCCFDSKRQSLKQAVKFNMGLQTDLITSQPRNCCILPQARQLS</sequence>
<dbReference type="EMBL" id="BFAA01003378">
    <property type="protein sequence ID" value="GCB70841.1"/>
    <property type="molecule type" value="Genomic_DNA"/>
</dbReference>